<name>A0A426ZN36_ENSVE</name>
<gene>
    <name evidence="1" type="ORF">B296_00041099</name>
</gene>
<sequence>MWYWLPQQLGTKQRLRSDKTTSSLPLFKAYWAVHIFKYASQARLLWIFEGKDFKDHNIKLHPNYKFSEISTEN</sequence>
<accession>A0A426ZN36</accession>
<reference evidence="1 2" key="1">
    <citation type="journal article" date="2014" name="Agronomy (Basel)">
        <title>A Draft Genome Sequence for Ensete ventricosum, the Drought-Tolerant Tree Against Hunger.</title>
        <authorList>
            <person name="Harrison J."/>
            <person name="Moore K.A."/>
            <person name="Paszkiewicz K."/>
            <person name="Jones T."/>
            <person name="Grant M."/>
            <person name="Ambacheew D."/>
            <person name="Muzemil S."/>
            <person name="Studholme D.J."/>
        </authorList>
    </citation>
    <scope>NUCLEOTIDE SEQUENCE [LARGE SCALE GENOMIC DNA]</scope>
</reference>
<protein>
    <submittedName>
        <fullName evidence="1">Uncharacterized protein</fullName>
    </submittedName>
</protein>
<evidence type="ECO:0000313" key="2">
    <source>
        <dbReference type="Proteomes" id="UP000287651"/>
    </source>
</evidence>
<organism evidence="1 2">
    <name type="scientific">Ensete ventricosum</name>
    <name type="common">Abyssinian banana</name>
    <name type="synonym">Musa ensete</name>
    <dbReference type="NCBI Taxonomy" id="4639"/>
    <lineage>
        <taxon>Eukaryota</taxon>
        <taxon>Viridiplantae</taxon>
        <taxon>Streptophyta</taxon>
        <taxon>Embryophyta</taxon>
        <taxon>Tracheophyta</taxon>
        <taxon>Spermatophyta</taxon>
        <taxon>Magnoliopsida</taxon>
        <taxon>Liliopsida</taxon>
        <taxon>Zingiberales</taxon>
        <taxon>Musaceae</taxon>
        <taxon>Ensete</taxon>
    </lineage>
</organism>
<proteinExistence type="predicted"/>
<comment type="caution">
    <text evidence="1">The sequence shown here is derived from an EMBL/GenBank/DDBJ whole genome shotgun (WGS) entry which is preliminary data.</text>
</comment>
<dbReference type="EMBL" id="AMZH03005836">
    <property type="protein sequence ID" value="RRT65370.1"/>
    <property type="molecule type" value="Genomic_DNA"/>
</dbReference>
<dbReference type="Proteomes" id="UP000287651">
    <property type="component" value="Unassembled WGS sequence"/>
</dbReference>
<dbReference type="AlphaFoldDB" id="A0A426ZN36"/>
<evidence type="ECO:0000313" key="1">
    <source>
        <dbReference type="EMBL" id="RRT65370.1"/>
    </source>
</evidence>